<protein>
    <recommendedName>
        <fullName evidence="3">Wall-associated receptor kinase galacturonan-binding domain-containing protein</fullName>
    </recommendedName>
</protein>
<dbReference type="Proteomes" id="UP001341281">
    <property type="component" value="Chromosome 06"/>
</dbReference>
<dbReference type="AlphaFoldDB" id="A0AAQ3TZ58"/>
<evidence type="ECO:0000313" key="5">
    <source>
        <dbReference type="Proteomes" id="UP001341281"/>
    </source>
</evidence>
<evidence type="ECO:0000256" key="1">
    <source>
        <dbReference type="ARBA" id="ARBA00004167"/>
    </source>
</evidence>
<proteinExistence type="predicted"/>
<evidence type="ECO:0000256" key="2">
    <source>
        <dbReference type="ARBA" id="ARBA00022729"/>
    </source>
</evidence>
<organism evidence="4 5">
    <name type="scientific">Paspalum notatum var. saurae</name>
    <dbReference type="NCBI Taxonomy" id="547442"/>
    <lineage>
        <taxon>Eukaryota</taxon>
        <taxon>Viridiplantae</taxon>
        <taxon>Streptophyta</taxon>
        <taxon>Embryophyta</taxon>
        <taxon>Tracheophyta</taxon>
        <taxon>Spermatophyta</taxon>
        <taxon>Magnoliopsida</taxon>
        <taxon>Liliopsida</taxon>
        <taxon>Poales</taxon>
        <taxon>Poaceae</taxon>
        <taxon>PACMAD clade</taxon>
        <taxon>Panicoideae</taxon>
        <taxon>Andropogonodae</taxon>
        <taxon>Paspaleae</taxon>
        <taxon>Paspalinae</taxon>
        <taxon>Paspalum</taxon>
    </lineage>
</organism>
<feature type="domain" description="Wall-associated receptor kinase galacturonan-binding" evidence="3">
    <location>
        <begin position="43"/>
        <end position="92"/>
    </location>
</feature>
<dbReference type="PANTHER" id="PTHR33138:SF1">
    <property type="entry name" value="OS01G0113900 PROTEIN"/>
    <property type="match status" value="1"/>
</dbReference>
<dbReference type="GO" id="GO:0016020">
    <property type="term" value="C:membrane"/>
    <property type="evidence" value="ECO:0007669"/>
    <property type="project" value="UniProtKB-SubCell"/>
</dbReference>
<comment type="subcellular location">
    <subcellularLocation>
        <location evidence="1">Membrane</location>
        <topology evidence="1">Single-pass membrane protein</topology>
    </subcellularLocation>
</comment>
<dbReference type="PANTHER" id="PTHR33138">
    <property type="entry name" value="OS01G0690200 PROTEIN"/>
    <property type="match status" value="1"/>
</dbReference>
<dbReference type="GO" id="GO:0030247">
    <property type="term" value="F:polysaccharide binding"/>
    <property type="evidence" value="ECO:0007669"/>
    <property type="project" value="InterPro"/>
</dbReference>
<dbReference type="Pfam" id="PF13947">
    <property type="entry name" value="GUB_WAK_bind"/>
    <property type="match status" value="1"/>
</dbReference>
<accession>A0AAQ3TZ58</accession>
<sequence length="183" mass="20159">MANSCACHPSATWRALLFELQMLGPKVSVLLSPVVIFTTYPPLSVGQSDPHECGVPAYELACTSRKATIRINTGKYFVTSINSTDQSFWVVDANLDVQSSCPLPRWDQLPYSTDASFGSYVRYNSESGFHEDDLVTATFSWACFVNCSQAVTDVSWYVPLACMTANNSFVYYVSTVPCDVLVS</sequence>
<keyword evidence="5" id="KW-1185">Reference proteome</keyword>
<dbReference type="EMBL" id="CP144750">
    <property type="protein sequence ID" value="WVZ82769.1"/>
    <property type="molecule type" value="Genomic_DNA"/>
</dbReference>
<evidence type="ECO:0000313" key="4">
    <source>
        <dbReference type="EMBL" id="WVZ82769.1"/>
    </source>
</evidence>
<reference evidence="4 5" key="1">
    <citation type="submission" date="2024-02" db="EMBL/GenBank/DDBJ databases">
        <title>High-quality chromosome-scale genome assembly of Pensacola bahiagrass (Paspalum notatum Flugge var. saurae).</title>
        <authorList>
            <person name="Vega J.M."/>
            <person name="Podio M."/>
            <person name="Orjuela J."/>
            <person name="Siena L.A."/>
            <person name="Pessino S.C."/>
            <person name="Combes M.C."/>
            <person name="Mariac C."/>
            <person name="Albertini E."/>
            <person name="Pupilli F."/>
            <person name="Ortiz J.P.A."/>
            <person name="Leblanc O."/>
        </authorList>
    </citation>
    <scope>NUCLEOTIDE SEQUENCE [LARGE SCALE GENOMIC DNA]</scope>
    <source>
        <strain evidence="4">R1</strain>
        <tissue evidence="4">Leaf</tissue>
    </source>
</reference>
<gene>
    <name evidence="4" type="ORF">U9M48_029996</name>
</gene>
<keyword evidence="2" id="KW-0732">Signal</keyword>
<evidence type="ECO:0000259" key="3">
    <source>
        <dbReference type="Pfam" id="PF13947"/>
    </source>
</evidence>
<dbReference type="InterPro" id="IPR025287">
    <property type="entry name" value="WAK_GUB"/>
</dbReference>
<name>A0AAQ3TZ58_PASNO</name>